<accession>A0ABU0CQ78</accession>
<dbReference type="Pfam" id="PF16653">
    <property type="entry name" value="Sacchrp_dh_C"/>
    <property type="match status" value="1"/>
</dbReference>
<sequence length="384" mass="42169">MKVAVLGAGLMGREVARDLVQSPNVACVVLADVNPAKAQNACQQIDSPKLTSAHVDASQHQQLVQFLYKYDVAVNALFYTFNEKVAKAAIESDTHLCDLGGHIGEETNKVLQLHDLAHKAGVTLIPDLGVAPGMTNILAGYGVSKLDEASAIHLRVGGLPLRPEPPLGYNLVFSLEGVFDHYTDPSLVIRHGTTYQVPSLSEVETIYFERFGPLEAFHTAGGTSTLSRSFPHLKELDYKTIRYPGHAEKMKLLVDLNLTKRDYVVTVNGVQIKPRDVLREVLTPIVTLGDKDDVVLLRVQVKGLKAGRQATYQYEMITYNDRNLNVTAMAKCTAYTVSVVAQMIGVNAICKRGVFPPEVIVPGDLYIKEMEKRGVHIFESCLTQ</sequence>
<proteinExistence type="predicted"/>
<dbReference type="InterPro" id="IPR051168">
    <property type="entry name" value="AASS"/>
</dbReference>
<dbReference type="Proteomes" id="UP001232445">
    <property type="component" value="Unassembled WGS sequence"/>
</dbReference>
<comment type="caution">
    <text evidence="4">The sequence shown here is derived from an EMBL/GenBank/DDBJ whole genome shotgun (WGS) entry which is preliminary data.</text>
</comment>
<dbReference type="InterPro" id="IPR036291">
    <property type="entry name" value="NAD(P)-bd_dom_sf"/>
</dbReference>
<dbReference type="GO" id="GO:0050303">
    <property type="term" value="F:lysine 6-dehydrogenase activity"/>
    <property type="evidence" value="ECO:0007669"/>
    <property type="project" value="UniProtKB-EC"/>
</dbReference>
<feature type="domain" description="Saccharopine dehydrogenase-like C-terminal" evidence="3">
    <location>
        <begin position="129"/>
        <end position="375"/>
    </location>
</feature>
<feature type="domain" description="Saccharopine dehydrogenase NADP binding" evidence="2">
    <location>
        <begin position="3"/>
        <end position="125"/>
    </location>
</feature>
<evidence type="ECO:0000256" key="1">
    <source>
        <dbReference type="ARBA" id="ARBA00023002"/>
    </source>
</evidence>
<evidence type="ECO:0000313" key="5">
    <source>
        <dbReference type="Proteomes" id="UP001232445"/>
    </source>
</evidence>
<dbReference type="PANTHER" id="PTHR11133:SF22">
    <property type="entry name" value="ALPHA-AMINOADIPIC SEMIALDEHYDE SYNTHASE, MITOCHONDRIAL"/>
    <property type="match status" value="1"/>
</dbReference>
<dbReference type="EC" id="1.4.1.18" evidence="4"/>
<evidence type="ECO:0000259" key="3">
    <source>
        <dbReference type="Pfam" id="PF16653"/>
    </source>
</evidence>
<reference evidence="4 5" key="1">
    <citation type="submission" date="2023-07" db="EMBL/GenBank/DDBJ databases">
        <title>Genomic Encyclopedia of Type Strains, Phase IV (KMG-IV): sequencing the most valuable type-strain genomes for metagenomic binning, comparative biology and taxonomic classification.</title>
        <authorList>
            <person name="Goeker M."/>
        </authorList>
    </citation>
    <scope>NUCLEOTIDE SEQUENCE [LARGE SCALE GENOMIC DNA]</scope>
    <source>
        <strain evidence="4 5">DSM 17740</strain>
    </source>
</reference>
<protein>
    <submittedName>
        <fullName evidence="4">Lysine 6-dehydrogenase</fullName>
        <ecNumber evidence="4">1.4.1.18</ecNumber>
    </submittedName>
</protein>
<dbReference type="Gene3D" id="3.30.360.10">
    <property type="entry name" value="Dihydrodipicolinate Reductase, domain 2"/>
    <property type="match status" value="1"/>
</dbReference>
<keyword evidence="5" id="KW-1185">Reference proteome</keyword>
<gene>
    <name evidence="4" type="ORF">J2S00_000842</name>
</gene>
<keyword evidence="1 4" id="KW-0560">Oxidoreductase</keyword>
<organism evidence="4 5">
    <name type="scientific">Caldalkalibacillus uzonensis</name>
    <dbReference type="NCBI Taxonomy" id="353224"/>
    <lineage>
        <taxon>Bacteria</taxon>
        <taxon>Bacillati</taxon>
        <taxon>Bacillota</taxon>
        <taxon>Bacilli</taxon>
        <taxon>Bacillales</taxon>
        <taxon>Bacillaceae</taxon>
        <taxon>Caldalkalibacillus</taxon>
    </lineage>
</organism>
<dbReference type="InterPro" id="IPR005097">
    <property type="entry name" value="Sacchrp_dh_NADP-bd"/>
</dbReference>
<dbReference type="InterPro" id="IPR032095">
    <property type="entry name" value="Sacchrp_dh-like_C"/>
</dbReference>
<dbReference type="SUPFAM" id="SSF51735">
    <property type="entry name" value="NAD(P)-binding Rossmann-fold domains"/>
    <property type="match status" value="1"/>
</dbReference>
<dbReference type="SUPFAM" id="SSF55347">
    <property type="entry name" value="Glyceraldehyde-3-phosphate dehydrogenase-like, C-terminal domain"/>
    <property type="match status" value="1"/>
</dbReference>
<dbReference type="RefSeq" id="WP_307335802.1">
    <property type="nucleotide sequence ID" value="NZ_JAUSUQ010000002.1"/>
</dbReference>
<evidence type="ECO:0000313" key="4">
    <source>
        <dbReference type="EMBL" id="MDQ0338059.1"/>
    </source>
</evidence>
<dbReference type="PANTHER" id="PTHR11133">
    <property type="entry name" value="SACCHAROPINE DEHYDROGENASE"/>
    <property type="match status" value="1"/>
</dbReference>
<dbReference type="Pfam" id="PF03435">
    <property type="entry name" value="Sacchrp_dh_NADP"/>
    <property type="match status" value="1"/>
</dbReference>
<name>A0ABU0CQ78_9BACI</name>
<dbReference type="EMBL" id="JAUSUQ010000002">
    <property type="protein sequence ID" value="MDQ0338059.1"/>
    <property type="molecule type" value="Genomic_DNA"/>
</dbReference>
<evidence type="ECO:0000259" key="2">
    <source>
        <dbReference type="Pfam" id="PF03435"/>
    </source>
</evidence>
<dbReference type="Gene3D" id="3.40.50.720">
    <property type="entry name" value="NAD(P)-binding Rossmann-like Domain"/>
    <property type="match status" value="1"/>
</dbReference>